<keyword evidence="2" id="KW-1133">Transmembrane helix</keyword>
<accession>A0A7R6SRW6</accession>
<dbReference type="InterPro" id="IPR011256">
    <property type="entry name" value="Reg_factor_effector_dom_sf"/>
</dbReference>
<reference evidence="4 5" key="1">
    <citation type="journal article" date="2008" name="Int. J. Syst. Evol. Microbiol.">
        <title>Amphritea japonica sp. nov. and Amphritea balenae sp. nov., isolated from the sediment adjacent to sperm whale carcasses off Kagoshima, Japan.</title>
        <authorList>
            <person name="Miyazaki M."/>
            <person name="Nogi Y."/>
            <person name="Fujiwara Y."/>
            <person name="Kawato M."/>
            <person name="Nagahama T."/>
            <person name="Kubokawa K."/>
            <person name="Horikoshi K."/>
        </authorList>
    </citation>
    <scope>NUCLEOTIDE SEQUENCE [LARGE SCALE GENOMIC DNA]</scope>
    <source>
        <strain evidence="4 5">ATCC BAA-1530</strain>
    </source>
</reference>
<keyword evidence="2" id="KW-0812">Transmembrane</keyword>
<proteinExistence type="predicted"/>
<evidence type="ECO:0000256" key="2">
    <source>
        <dbReference type="SAM" id="Phobius"/>
    </source>
</evidence>
<organism evidence="4 5">
    <name type="scientific">Amphritea japonica ATCC BAA-1530</name>
    <dbReference type="NCBI Taxonomy" id="1278309"/>
    <lineage>
        <taxon>Bacteria</taxon>
        <taxon>Pseudomonadati</taxon>
        <taxon>Pseudomonadota</taxon>
        <taxon>Gammaproteobacteria</taxon>
        <taxon>Oceanospirillales</taxon>
        <taxon>Oceanospirillaceae</taxon>
        <taxon>Amphritea</taxon>
    </lineage>
</organism>
<dbReference type="KEGG" id="ajp:AMJAP_1098"/>
<name>A0A7R6SRW6_9GAMM</name>
<keyword evidence="2" id="KW-0472">Membrane</keyword>
<dbReference type="Proteomes" id="UP000595663">
    <property type="component" value="Chromosome"/>
</dbReference>
<evidence type="ECO:0000313" key="5">
    <source>
        <dbReference type="Proteomes" id="UP000595663"/>
    </source>
</evidence>
<dbReference type="InterPro" id="IPR029442">
    <property type="entry name" value="GyrI-like"/>
</dbReference>
<gene>
    <name evidence="4" type="ORF">AMJAP_1098</name>
</gene>
<dbReference type="EMBL" id="AP014545">
    <property type="protein sequence ID" value="BBB25694.1"/>
    <property type="molecule type" value="Genomic_DNA"/>
</dbReference>
<dbReference type="Gene3D" id="3.20.80.10">
    <property type="entry name" value="Regulatory factor, effector binding domain"/>
    <property type="match status" value="1"/>
</dbReference>
<feature type="transmembrane region" description="Helical" evidence="2">
    <location>
        <begin position="12"/>
        <end position="29"/>
    </location>
</feature>
<evidence type="ECO:0000256" key="1">
    <source>
        <dbReference type="SAM" id="MobiDB-lite"/>
    </source>
</evidence>
<dbReference type="RefSeq" id="WP_019622120.1">
    <property type="nucleotide sequence ID" value="NZ_AP014545.1"/>
</dbReference>
<feature type="domain" description="GyrI-like small molecule binding" evidence="3">
    <location>
        <begin position="81"/>
        <end position="162"/>
    </location>
</feature>
<evidence type="ECO:0000259" key="3">
    <source>
        <dbReference type="Pfam" id="PF06445"/>
    </source>
</evidence>
<sequence>MALPNHNGFIRIIYFVAVLLMFGLAGWLIQSSLTSEQPYPGKELDTATDKSSQQPTKKRLTPKTAYLSNGAVIAGIESRIDLTGDVQHQLDQSWQAFAQQDLATTLTPRDPFKVFAVYHSYNQQQNQVSVTLGYPAPKNFRFNGRIHAITVDPGQYAVMPNNYVLDGWAKANQFVNPLKFKGDYEIYLLSPDYQVNQFTAYMAIQ</sequence>
<dbReference type="AlphaFoldDB" id="A0A7R6SRW6"/>
<feature type="region of interest" description="Disordered" evidence="1">
    <location>
        <begin position="39"/>
        <end position="60"/>
    </location>
</feature>
<keyword evidence="5" id="KW-1185">Reference proteome</keyword>
<dbReference type="Pfam" id="PF06445">
    <property type="entry name" value="GyrI-like"/>
    <property type="match status" value="1"/>
</dbReference>
<protein>
    <recommendedName>
        <fullName evidence="3">GyrI-like small molecule binding domain-containing protein</fullName>
    </recommendedName>
</protein>
<evidence type="ECO:0000313" key="4">
    <source>
        <dbReference type="EMBL" id="BBB25694.1"/>
    </source>
</evidence>
<dbReference type="OrthoDB" id="6116879at2"/>